<organism evidence="2 3">
    <name type="scientific">Haliangium ochraceum (strain DSM 14365 / JCM 11303 / SMP-2)</name>
    <dbReference type="NCBI Taxonomy" id="502025"/>
    <lineage>
        <taxon>Bacteria</taxon>
        <taxon>Pseudomonadati</taxon>
        <taxon>Myxococcota</taxon>
        <taxon>Polyangia</taxon>
        <taxon>Haliangiales</taxon>
        <taxon>Kofleriaceae</taxon>
        <taxon>Haliangium</taxon>
    </lineage>
</organism>
<dbReference type="Gene3D" id="3.60.40.10">
    <property type="entry name" value="PPM-type phosphatase domain"/>
    <property type="match status" value="1"/>
</dbReference>
<dbReference type="SUPFAM" id="SSF81606">
    <property type="entry name" value="PP2C-like"/>
    <property type="match status" value="1"/>
</dbReference>
<feature type="domain" description="PPM-type phosphatase" evidence="1">
    <location>
        <begin position="2"/>
        <end position="251"/>
    </location>
</feature>
<evidence type="ECO:0000259" key="1">
    <source>
        <dbReference type="PROSITE" id="PS51746"/>
    </source>
</evidence>
<accession>D0LUB4</accession>
<dbReference type="AlphaFoldDB" id="D0LUB4"/>
<dbReference type="PANTHER" id="PTHR47992">
    <property type="entry name" value="PROTEIN PHOSPHATASE"/>
    <property type="match status" value="1"/>
</dbReference>
<dbReference type="SMART" id="SM00332">
    <property type="entry name" value="PP2Cc"/>
    <property type="match status" value="1"/>
</dbReference>
<evidence type="ECO:0000313" key="3">
    <source>
        <dbReference type="Proteomes" id="UP000001880"/>
    </source>
</evidence>
<dbReference type="GO" id="GO:0004722">
    <property type="term" value="F:protein serine/threonine phosphatase activity"/>
    <property type="evidence" value="ECO:0007669"/>
    <property type="project" value="UniProtKB-EC"/>
</dbReference>
<protein>
    <submittedName>
        <fullName evidence="2">Protein serine/threonine phosphatase</fullName>
        <ecNumber evidence="2">3.1.3.16</ecNumber>
    </submittedName>
</protein>
<keyword evidence="3" id="KW-1185">Reference proteome</keyword>
<dbReference type="InterPro" id="IPR015655">
    <property type="entry name" value="PP2C"/>
</dbReference>
<evidence type="ECO:0000313" key="2">
    <source>
        <dbReference type="EMBL" id="ACY19237.1"/>
    </source>
</evidence>
<reference evidence="2 3" key="1">
    <citation type="journal article" date="2010" name="Stand. Genomic Sci.">
        <title>Complete genome sequence of Haliangium ochraceum type strain (SMP-2).</title>
        <authorList>
            <consortium name="US DOE Joint Genome Institute (JGI-PGF)"/>
            <person name="Ivanova N."/>
            <person name="Daum C."/>
            <person name="Lang E."/>
            <person name="Abt B."/>
            <person name="Kopitz M."/>
            <person name="Saunders E."/>
            <person name="Lapidus A."/>
            <person name="Lucas S."/>
            <person name="Glavina Del Rio T."/>
            <person name="Nolan M."/>
            <person name="Tice H."/>
            <person name="Copeland A."/>
            <person name="Cheng J.F."/>
            <person name="Chen F."/>
            <person name="Bruce D."/>
            <person name="Goodwin L."/>
            <person name="Pitluck S."/>
            <person name="Mavromatis K."/>
            <person name="Pati A."/>
            <person name="Mikhailova N."/>
            <person name="Chen A."/>
            <person name="Palaniappan K."/>
            <person name="Land M."/>
            <person name="Hauser L."/>
            <person name="Chang Y.J."/>
            <person name="Jeffries C.D."/>
            <person name="Detter J.C."/>
            <person name="Brettin T."/>
            <person name="Rohde M."/>
            <person name="Goker M."/>
            <person name="Bristow J."/>
            <person name="Markowitz V."/>
            <person name="Eisen J.A."/>
            <person name="Hugenholtz P."/>
            <person name="Kyrpides N.C."/>
            <person name="Klenk H.P."/>
        </authorList>
    </citation>
    <scope>NUCLEOTIDE SEQUENCE [LARGE SCALE GENOMIC DNA]</scope>
    <source>
        <strain evidence="3">DSM 14365 / CIP 107738 / JCM 11303 / AJ 13395 / SMP-2</strain>
    </source>
</reference>
<dbReference type="InterPro" id="IPR036457">
    <property type="entry name" value="PPM-type-like_dom_sf"/>
</dbReference>
<dbReference type="STRING" id="502025.Hoch_6773"/>
<gene>
    <name evidence="2" type="ordered locus">Hoch_6773</name>
</gene>
<dbReference type="OrthoDB" id="5496340at2"/>
<dbReference type="NCBIfam" id="NF033484">
    <property type="entry name" value="Stp1_PP2C_phos"/>
    <property type="match status" value="1"/>
</dbReference>
<dbReference type="SMART" id="SM00331">
    <property type="entry name" value="PP2C_SIG"/>
    <property type="match status" value="1"/>
</dbReference>
<name>D0LUB4_HALO1</name>
<dbReference type="EC" id="3.1.3.16" evidence="2"/>
<dbReference type="InterPro" id="IPR001932">
    <property type="entry name" value="PPM-type_phosphatase-like_dom"/>
</dbReference>
<dbReference type="KEGG" id="hoh:Hoch_6773"/>
<proteinExistence type="predicted"/>
<dbReference type="Pfam" id="PF13672">
    <property type="entry name" value="PP2C_2"/>
    <property type="match status" value="1"/>
</dbReference>
<keyword evidence="2" id="KW-0378">Hydrolase</keyword>
<dbReference type="PROSITE" id="PS51746">
    <property type="entry name" value="PPM_2"/>
    <property type="match status" value="1"/>
</dbReference>
<dbReference type="RefSeq" id="WP_012831829.1">
    <property type="nucleotide sequence ID" value="NC_013440.1"/>
</dbReference>
<dbReference type="EMBL" id="CP001804">
    <property type="protein sequence ID" value="ACY19237.1"/>
    <property type="molecule type" value="Genomic_DNA"/>
</dbReference>
<dbReference type="CDD" id="cd00143">
    <property type="entry name" value="PP2Cc"/>
    <property type="match status" value="1"/>
</dbReference>
<sequence>MRVRFAGTTDVGRKRAQNEDSVFLPVDTRLAIVADGMGGHSSGEIASGLAVETIVEHFRKTADAQTLTWPYKVDHGIRNDVNRLITSIMLANLEIYERAQRDPNCKSMGTTVVAMYFLDDTAIVGHVGDSRVYLLREHKMTQLTEDHSLINDYIKMKRVTAEEAESWPHKNVIVRALGMKETVQVDIISEVPRVGDCYVLCSDGLTGMLSDERIVQIIESTDDLDMAARSLIDAANEAGGDDNISVVLARIEPA</sequence>
<dbReference type="Proteomes" id="UP000001880">
    <property type="component" value="Chromosome"/>
</dbReference>
<dbReference type="eggNOG" id="COG0631">
    <property type="taxonomic scope" value="Bacteria"/>
</dbReference>
<dbReference type="HOGENOM" id="CLU_034545_4_1_7"/>